<evidence type="ECO:0000259" key="1">
    <source>
        <dbReference type="SMART" id="SM00470"/>
    </source>
</evidence>
<accession>A0A1I4IL90</accession>
<protein>
    <submittedName>
        <fullName evidence="2">Chromosome partitioning protein, ParB family</fullName>
    </submittedName>
</protein>
<dbReference type="InterPro" id="IPR036086">
    <property type="entry name" value="ParB/Sulfiredoxin_sf"/>
</dbReference>
<dbReference type="InterPro" id="IPR050336">
    <property type="entry name" value="Chromosome_partition/occlusion"/>
</dbReference>
<dbReference type="PANTHER" id="PTHR33375">
    <property type="entry name" value="CHROMOSOME-PARTITIONING PROTEIN PARB-RELATED"/>
    <property type="match status" value="1"/>
</dbReference>
<organism evidence="2 3">
    <name type="scientific">Loktanella salsilacus</name>
    <dbReference type="NCBI Taxonomy" id="195913"/>
    <lineage>
        <taxon>Bacteria</taxon>
        <taxon>Pseudomonadati</taxon>
        <taxon>Pseudomonadota</taxon>
        <taxon>Alphaproteobacteria</taxon>
        <taxon>Rhodobacterales</taxon>
        <taxon>Roseobacteraceae</taxon>
        <taxon>Loktanella</taxon>
    </lineage>
</organism>
<gene>
    <name evidence="2" type="ORF">SAMN04488004_12715</name>
</gene>
<dbReference type="InterPro" id="IPR003115">
    <property type="entry name" value="ParB_N"/>
</dbReference>
<feature type="domain" description="ParB-like N-terminal" evidence="1">
    <location>
        <begin position="13"/>
        <end position="106"/>
    </location>
</feature>
<dbReference type="RefSeq" id="WP_090191384.1">
    <property type="nucleotide sequence ID" value="NZ_FOTF01000027.1"/>
</dbReference>
<dbReference type="GO" id="GO:0005694">
    <property type="term" value="C:chromosome"/>
    <property type="evidence" value="ECO:0007669"/>
    <property type="project" value="TreeGrafter"/>
</dbReference>
<dbReference type="SUPFAM" id="SSF110849">
    <property type="entry name" value="ParB/Sulfiredoxin"/>
    <property type="match status" value="1"/>
</dbReference>
<dbReference type="SUPFAM" id="SSF109709">
    <property type="entry name" value="KorB DNA-binding domain-like"/>
    <property type="match status" value="1"/>
</dbReference>
<dbReference type="Gene3D" id="1.10.10.2830">
    <property type="match status" value="1"/>
</dbReference>
<dbReference type="Proteomes" id="UP000199550">
    <property type="component" value="Unassembled WGS sequence"/>
</dbReference>
<evidence type="ECO:0000313" key="2">
    <source>
        <dbReference type="EMBL" id="SFL54857.1"/>
    </source>
</evidence>
<keyword evidence="3" id="KW-1185">Reference proteome</keyword>
<dbReference type="EMBL" id="FOTF01000027">
    <property type="protein sequence ID" value="SFL54857.1"/>
    <property type="molecule type" value="Genomic_DNA"/>
</dbReference>
<dbReference type="CDD" id="cd16406">
    <property type="entry name" value="ParB_N_like"/>
    <property type="match status" value="1"/>
</dbReference>
<dbReference type="AlphaFoldDB" id="A0A1I4IL90"/>
<name>A0A1I4IL90_9RHOB</name>
<evidence type="ECO:0000313" key="3">
    <source>
        <dbReference type="Proteomes" id="UP000199550"/>
    </source>
</evidence>
<dbReference type="SMART" id="SM00470">
    <property type="entry name" value="ParB"/>
    <property type="match status" value="1"/>
</dbReference>
<dbReference type="Pfam" id="PF02195">
    <property type="entry name" value="ParB_N"/>
    <property type="match status" value="1"/>
</dbReference>
<dbReference type="GO" id="GO:0007059">
    <property type="term" value="P:chromosome segregation"/>
    <property type="evidence" value="ECO:0007669"/>
    <property type="project" value="TreeGrafter"/>
</dbReference>
<dbReference type="PANTHER" id="PTHR33375:SF7">
    <property type="entry name" value="CHROMOSOME 2-PARTITIONING PROTEIN PARB-RELATED"/>
    <property type="match status" value="1"/>
</dbReference>
<dbReference type="OrthoDB" id="9813122at2"/>
<dbReference type="STRING" id="195913.SAMN04488004_12715"/>
<sequence length="615" mass="67321">MNVDRKTIAVTDAQIPFADLYLSDLNPRSIVNDEAIELLAANIRKLGLIQNPAGLRDADGKVAIVAGGRRYRALAMLQDEERFQTVTVRMAPDQATAEFWATSENAQREDLHPADEIRDFGMMNERGVKVADIAVAYGVTEKHVYRRLALSNLPAPVLDALKAGTVSLSHAAAFTVSNDEALTLEVLASHLERVAQGWGGLSEHMIKSRLKPNNVKGTDRRAVFVGLDDYKAAGGRVGADLFEDVTTFDDPAILDQVFAAKLTQTANDYPAAHGWKWAEATTEPYIGYDFAKSQTLGKLYAIEGELTEAEAERWDELAELADAEALDEEGTAEMDALQKKMDGDFTDLQRALSGVVLFVATNGTVSLESGFIRSEDMAAAVEAGFVEPSRHAEANATPKPAISETLGRDLDRISTGARQNAMLDDPKLALHLLAFQLCGKMGYDTAFSLRKDEAPNVPATETGYVLDKRLTVADADNRSPFDRDHAAEFAKFRKRGDAKIMDLLNRYLVSQLSIRNADLGAMIDKLTAKRTRDTFTPTAENFFGRVNGAYLNDLWSDLLGLAADHPTVTTFEKLKKGEKALRLECLFADPATRTALGLSEDQTCRINAWLPEGMA</sequence>
<reference evidence="2 3" key="1">
    <citation type="submission" date="2016-10" db="EMBL/GenBank/DDBJ databases">
        <authorList>
            <person name="de Groot N.N."/>
        </authorList>
    </citation>
    <scope>NUCLEOTIDE SEQUENCE [LARGE SCALE GENOMIC DNA]</scope>
    <source>
        <strain evidence="2 3">DSM 16199</strain>
    </source>
</reference>
<proteinExistence type="predicted"/>
<dbReference type="Gene3D" id="3.90.1530.30">
    <property type="match status" value="1"/>
</dbReference>